<protein>
    <recommendedName>
        <fullName evidence="3">KAP family P-loop domain-containing protein</fullName>
    </recommendedName>
</protein>
<reference evidence="1 2" key="1">
    <citation type="submission" date="2017-04" db="EMBL/GenBank/DDBJ databases">
        <authorList>
            <person name="Afonso C.L."/>
            <person name="Miller P.J."/>
            <person name="Scott M.A."/>
            <person name="Spackman E."/>
            <person name="Goraichik I."/>
            <person name="Dimitrov K.M."/>
            <person name="Suarez D.L."/>
            <person name="Swayne D.E."/>
        </authorList>
    </citation>
    <scope>NUCLEOTIDE SEQUENCE [LARGE SCALE GENOMIC DNA]</scope>
    <source>
        <strain evidence="1 2">LMG26642</strain>
    </source>
</reference>
<dbReference type="EMBL" id="FXBJ01000002">
    <property type="protein sequence ID" value="SMH33995.1"/>
    <property type="molecule type" value="Genomic_DNA"/>
</dbReference>
<dbReference type="InterPro" id="IPR027417">
    <property type="entry name" value="P-loop_NTPase"/>
</dbReference>
<proteinExistence type="predicted"/>
<dbReference type="SUPFAM" id="SSF52540">
    <property type="entry name" value="P-loop containing nucleoside triphosphate hydrolases"/>
    <property type="match status" value="1"/>
</dbReference>
<dbReference type="AlphaFoldDB" id="A0A1X7N908"/>
<evidence type="ECO:0000313" key="2">
    <source>
        <dbReference type="Proteomes" id="UP000193435"/>
    </source>
</evidence>
<gene>
    <name evidence="1" type="ORF">SAMN04488700_1605</name>
</gene>
<dbReference type="Gene3D" id="3.40.50.300">
    <property type="entry name" value="P-loop containing nucleotide triphosphate hydrolases"/>
    <property type="match status" value="1"/>
</dbReference>
<dbReference type="Proteomes" id="UP000193435">
    <property type="component" value="Unassembled WGS sequence"/>
</dbReference>
<dbReference type="RefSeq" id="WP_085559737.1">
    <property type="nucleotide sequence ID" value="NZ_FOAH01000024.1"/>
</dbReference>
<name>A0A1X7N908_9LACT</name>
<evidence type="ECO:0008006" key="3">
    <source>
        <dbReference type="Google" id="ProtNLM"/>
    </source>
</evidence>
<organism evidence="1 2">
    <name type="scientific">Carnobacterium iners</name>
    <dbReference type="NCBI Taxonomy" id="1073423"/>
    <lineage>
        <taxon>Bacteria</taxon>
        <taxon>Bacillati</taxon>
        <taxon>Bacillota</taxon>
        <taxon>Bacilli</taxon>
        <taxon>Lactobacillales</taxon>
        <taxon>Carnobacteriaceae</taxon>
        <taxon>Carnobacterium</taxon>
    </lineage>
</organism>
<evidence type="ECO:0000313" key="1">
    <source>
        <dbReference type="EMBL" id="SMH33995.1"/>
    </source>
</evidence>
<keyword evidence="2" id="KW-1185">Reference proteome</keyword>
<sequence>MNKINWMAARTEVTLTAKEYSYKKSNYLFHISIERILELCDQYKINAKDSNRSISIVGERGSGKTSVVKTVSQILKAKDYFVFDIVDPGVFSGTISLLELLISNIYLYINKNSKANNYSNLFGHSNSREILEFKMIEEIEGIMDTLANFRIDKSVFSNENTSMEVLNDINNRVSFNKNLSKLINDLKVYTGKENIVLCIDDLDLVDNKDTYNMLEDIRKYLLKDITVIVSYRDVQLLDAVVQKNLNENKELKNEGFIDSNDIYNQSTKYIEKLLPLSSRVYLQKTNEVWSQKNSDVLYALLNFEKLNSEKLNYEKEFVEKYAEDEKTMNFLKGATVKEWLIFAIFKKTRINITPVDAKEEMIVGLPDNMRGLLQLIEIVHERLVMPKNNDEKYLEIIRNNLKIYKEYYYDFISEKLPTDEMKIIKKWEGSPVESKNYNIYQALFHEIKKSVVSANKEMKSFGNMDQLLNINLVSNENVTIGDVYEILERYKMTNADDPEAVFFVYVIKVIYSIELLRLYINGNIKKENSIDSYLNLLNNKITPDGLIYVEESDNIIKYNKQFIEKINLNMDEFSNRSILILDTLIKKLMYTTFTAKGNNSQNIRFKLNNTKEAENKSNGNFIQTKNITYAYRSYYSKNIKEITLSKNYSYYFDLLTYLTKRNYIEDSFEDKNYIYYSMFDMDKLLRVNFGGANPNYTLYSVIDQIKNLFVFSNTEKGFTYLYENFENKENKNIFREYTKEEWNSLDLLLKNRQELVENFEEIKRADVENNEKLFKKYKELESDLYSINKHTESQSLAIEITNFKKNITSNIVLIPTSKKGLRDAIKDVLKKENDKLNKTELNELNNMVIRAKLRGPLNKQDREQFINILDAKNIRYELK</sequence>
<accession>A0A1X7N908</accession>